<dbReference type="RefSeq" id="WP_106009293.1">
    <property type="nucleotide sequence ID" value="NZ_JALCQA010000003.1"/>
</dbReference>
<dbReference type="SUPFAM" id="SSF53167">
    <property type="entry name" value="Purine and uridine phosphorylases"/>
    <property type="match status" value="1"/>
</dbReference>
<dbReference type="Proteomes" id="UP000237798">
    <property type="component" value="Unassembled WGS sequence"/>
</dbReference>
<accession>A0A2T0BN58</accession>
<dbReference type="PANTHER" id="PTHR37822">
    <property type="entry name" value="SPORE PHOTOPRODUCT LYASE-RELATED"/>
    <property type="match status" value="1"/>
</dbReference>
<keyword evidence="1" id="KW-0326">Glycosidase</keyword>
<comment type="caution">
    <text evidence="1">The sequence shown here is derived from an EMBL/GenBank/DDBJ whole genome shotgun (WGS) entry which is preliminary data.</text>
</comment>
<evidence type="ECO:0000313" key="1">
    <source>
        <dbReference type="EMBL" id="PRR85315.1"/>
    </source>
</evidence>
<keyword evidence="1" id="KW-0378">Hydrolase</keyword>
<dbReference type="GO" id="GO:0009116">
    <property type="term" value="P:nucleoside metabolic process"/>
    <property type="evidence" value="ECO:0007669"/>
    <property type="project" value="InterPro"/>
</dbReference>
<gene>
    <name evidence="1" type="primary">mqnB</name>
    <name evidence="1" type="ORF">CLLU_16910</name>
</gene>
<dbReference type="AlphaFoldDB" id="A0A2T0BN58"/>
<reference evidence="1 2" key="1">
    <citation type="submission" date="2018-03" db="EMBL/GenBank/DDBJ databases">
        <title>Genome sequence of Clostridium luticellarii DSM 29923.</title>
        <authorList>
            <person name="Poehlein A."/>
            <person name="Daniel R."/>
        </authorList>
    </citation>
    <scope>NUCLEOTIDE SEQUENCE [LARGE SCALE GENOMIC DNA]</scope>
    <source>
        <strain evidence="1 2">DSM 29923</strain>
    </source>
</reference>
<dbReference type="OrthoDB" id="21362at2"/>
<dbReference type="PANTHER" id="PTHR37822:SF2">
    <property type="entry name" value="SPORE PHOTOPRODUCT LYASE"/>
    <property type="match status" value="1"/>
</dbReference>
<name>A0A2T0BN58_9CLOT</name>
<dbReference type="EC" id="3.2.2.26" evidence="1"/>
<dbReference type="InterPro" id="IPR049539">
    <property type="entry name" value="SPL"/>
</dbReference>
<dbReference type="InterPro" id="IPR035994">
    <property type="entry name" value="Nucleoside_phosphorylase_sf"/>
</dbReference>
<proteinExistence type="predicted"/>
<dbReference type="GO" id="GO:0016798">
    <property type="term" value="F:hydrolase activity, acting on glycosyl bonds"/>
    <property type="evidence" value="ECO:0007669"/>
    <property type="project" value="UniProtKB-KW"/>
</dbReference>
<dbReference type="GO" id="GO:0003913">
    <property type="term" value="F:DNA photolyase activity"/>
    <property type="evidence" value="ECO:0007669"/>
    <property type="project" value="TreeGrafter"/>
</dbReference>
<dbReference type="GO" id="GO:0042601">
    <property type="term" value="C:endospore-forming forespore"/>
    <property type="evidence" value="ECO:0007669"/>
    <property type="project" value="TreeGrafter"/>
</dbReference>
<organism evidence="1 2">
    <name type="scientific">Clostridium luticellarii</name>
    <dbReference type="NCBI Taxonomy" id="1691940"/>
    <lineage>
        <taxon>Bacteria</taxon>
        <taxon>Bacillati</taxon>
        <taxon>Bacillota</taxon>
        <taxon>Clostridia</taxon>
        <taxon>Eubacteriales</taxon>
        <taxon>Clostridiaceae</taxon>
        <taxon>Clostridium</taxon>
    </lineage>
</organism>
<keyword evidence="2" id="KW-1185">Reference proteome</keyword>
<dbReference type="Gene3D" id="3.40.50.1580">
    <property type="entry name" value="Nucleoside phosphorylase domain"/>
    <property type="match status" value="1"/>
</dbReference>
<dbReference type="GO" id="GO:1904047">
    <property type="term" value="F:S-adenosyl-L-methionine binding"/>
    <property type="evidence" value="ECO:0007669"/>
    <property type="project" value="TreeGrafter"/>
</dbReference>
<protein>
    <submittedName>
        <fullName evidence="1">Futalosine hydrolase</fullName>
        <ecNumber evidence="1">3.2.2.26</ecNumber>
    </submittedName>
</protein>
<dbReference type="EMBL" id="PVXP01000019">
    <property type="protein sequence ID" value="PRR85315.1"/>
    <property type="molecule type" value="Genomic_DNA"/>
</dbReference>
<sequence>MIFISTALYSEAEPFIKRFSLKKYNSINKFEVFKNDEILLIISKTGAVNAASACSYIIGKFDVTAYDTFINIGLCESVNGKFKAGAVVLCNKIINGETGMDFYPDMIFKHPFEEGCLDSFSRASGKESPESIKGDIADVEGAAFFESVSIFLPPHRIYCLKIVAGYLGIGNLEPAKADSLVEKNSVEICKWILDISHECAKPIDILDEKDMNYINEIILNLNLSVSMQQKLKKLCRSYKIRQDSLILALEPFTQIYCKTKQERKIYFEKLVQQLKFI</sequence>
<evidence type="ECO:0000313" key="2">
    <source>
        <dbReference type="Proteomes" id="UP000237798"/>
    </source>
</evidence>
<dbReference type="GO" id="GO:0051539">
    <property type="term" value="F:4 iron, 4 sulfur cluster binding"/>
    <property type="evidence" value="ECO:0007669"/>
    <property type="project" value="TreeGrafter"/>
</dbReference>